<dbReference type="OrthoDB" id="2559662at2759"/>
<dbReference type="InterPro" id="IPR019378">
    <property type="entry name" value="GDP-Fuc_O-FucTrfase"/>
</dbReference>
<evidence type="ECO:0000256" key="2">
    <source>
        <dbReference type="ARBA" id="ARBA00023253"/>
    </source>
</evidence>
<keyword evidence="4" id="KW-0812">Transmembrane</keyword>
<dbReference type="EMBL" id="BPQB01000013">
    <property type="protein sequence ID" value="GJE89656.1"/>
    <property type="molecule type" value="Genomic_DNA"/>
</dbReference>
<keyword evidence="6" id="KW-1185">Reference proteome</keyword>
<protein>
    <submittedName>
        <fullName evidence="5">O-fucosyltransferase family protein</fullName>
    </submittedName>
</protein>
<keyword evidence="2" id="KW-0294">Fucose metabolism</keyword>
<proteinExistence type="predicted"/>
<evidence type="ECO:0000256" key="3">
    <source>
        <dbReference type="ARBA" id="ARBA00023277"/>
    </source>
</evidence>
<evidence type="ECO:0000256" key="1">
    <source>
        <dbReference type="ARBA" id="ARBA00022679"/>
    </source>
</evidence>
<dbReference type="Gene3D" id="3.40.50.11350">
    <property type="match status" value="1"/>
</dbReference>
<dbReference type="CDD" id="cd11296">
    <property type="entry name" value="O-FucT_like"/>
    <property type="match status" value="1"/>
</dbReference>
<sequence>MGSHAVDYESLSSPERGRGSRIPLSVRVSRFLRRRHKAIGLFALVIVVALSGLYVVGLERADALWRGSPEPEVVPEPEPLPPLYPEWHRAELALPQHADPSRAFEGGRKYMWVSDHTQSSGFGNFMQDMMMNAQLVYETGRSYVFDNFTWDRDGPDYSVFRDKTIPSRIPLSALISGPIVGGPFADNDNTPRAVIKQYWDQICPNPTVIRADEIRPLHGEGATARKIIDTWVNYIKDIEDPCLEVERHSGSIFHIFMFGTPHEILPVWPVFSESPILKLFGWSNLAHQAFAANRHLFAPEPLIAPYVTTPSCPRCVDPYAPLDGLLAIHIRHGDFLEHCPNLAAWGAGFNAFNMFPSFPDLWVSPEGDDETRRAVYMRRCLPTVAQVVEKVESVRTSAAGRGLRAVYVMSNADRAWLAELTAALHAAHGWEHVATSRDLVLTPEQKYTSQAIDMLIGERAQVLIGNGFSSMTSNIAMLRMGRKHPPDTTRMF</sequence>
<dbReference type="Pfam" id="PF10250">
    <property type="entry name" value="O-FucT"/>
    <property type="match status" value="1"/>
</dbReference>
<keyword evidence="4" id="KW-1133">Transmembrane helix</keyword>
<evidence type="ECO:0000313" key="5">
    <source>
        <dbReference type="EMBL" id="GJE89656.1"/>
    </source>
</evidence>
<dbReference type="AlphaFoldDB" id="A0A9P3G7I1"/>
<comment type="caution">
    <text evidence="5">The sequence shown here is derived from an EMBL/GenBank/DDBJ whole genome shotgun (WGS) entry which is preliminary data.</text>
</comment>
<gene>
    <name evidence="5" type="ORF">PsYK624_057620</name>
</gene>
<name>A0A9P3G7I1_9APHY</name>
<accession>A0A9P3G7I1</accession>
<evidence type="ECO:0000256" key="4">
    <source>
        <dbReference type="SAM" id="Phobius"/>
    </source>
</evidence>
<keyword evidence="1" id="KW-0808">Transferase</keyword>
<keyword evidence="4" id="KW-0472">Membrane</keyword>
<dbReference type="Proteomes" id="UP000703269">
    <property type="component" value="Unassembled WGS sequence"/>
</dbReference>
<reference evidence="5 6" key="1">
    <citation type="submission" date="2021-08" db="EMBL/GenBank/DDBJ databases">
        <title>Draft Genome Sequence of Phanerochaete sordida strain YK-624.</title>
        <authorList>
            <person name="Mori T."/>
            <person name="Dohra H."/>
            <person name="Suzuki T."/>
            <person name="Kawagishi H."/>
            <person name="Hirai H."/>
        </authorList>
    </citation>
    <scope>NUCLEOTIDE SEQUENCE [LARGE SCALE GENOMIC DNA]</scope>
    <source>
        <strain evidence="5 6">YK-624</strain>
    </source>
</reference>
<feature type="transmembrane region" description="Helical" evidence="4">
    <location>
        <begin position="38"/>
        <end position="56"/>
    </location>
</feature>
<evidence type="ECO:0000313" key="6">
    <source>
        <dbReference type="Proteomes" id="UP000703269"/>
    </source>
</evidence>
<dbReference type="GO" id="GO:0006004">
    <property type="term" value="P:fucose metabolic process"/>
    <property type="evidence" value="ECO:0007669"/>
    <property type="project" value="UniProtKB-KW"/>
</dbReference>
<keyword evidence="3" id="KW-0119">Carbohydrate metabolism</keyword>
<organism evidence="5 6">
    <name type="scientific">Phanerochaete sordida</name>
    <dbReference type="NCBI Taxonomy" id="48140"/>
    <lineage>
        <taxon>Eukaryota</taxon>
        <taxon>Fungi</taxon>
        <taxon>Dikarya</taxon>
        <taxon>Basidiomycota</taxon>
        <taxon>Agaricomycotina</taxon>
        <taxon>Agaricomycetes</taxon>
        <taxon>Polyporales</taxon>
        <taxon>Phanerochaetaceae</taxon>
        <taxon>Phanerochaete</taxon>
    </lineage>
</organism>
<dbReference type="GO" id="GO:0016740">
    <property type="term" value="F:transferase activity"/>
    <property type="evidence" value="ECO:0007669"/>
    <property type="project" value="UniProtKB-KW"/>
</dbReference>